<name>A0ABW0NSV5_9MICO</name>
<proteinExistence type="predicted"/>
<protein>
    <submittedName>
        <fullName evidence="1">Uncharacterized protein</fullName>
    </submittedName>
</protein>
<organism evidence="1 2">
    <name type="scientific">Lysinimonas soli</name>
    <dbReference type="NCBI Taxonomy" id="1074233"/>
    <lineage>
        <taxon>Bacteria</taxon>
        <taxon>Bacillati</taxon>
        <taxon>Actinomycetota</taxon>
        <taxon>Actinomycetes</taxon>
        <taxon>Micrococcales</taxon>
        <taxon>Microbacteriaceae</taxon>
        <taxon>Lysinimonas</taxon>
    </lineage>
</organism>
<evidence type="ECO:0000313" key="2">
    <source>
        <dbReference type="Proteomes" id="UP001596039"/>
    </source>
</evidence>
<accession>A0ABW0NSV5</accession>
<dbReference type="RefSeq" id="WP_386740898.1">
    <property type="nucleotide sequence ID" value="NZ_JBHSMG010000003.1"/>
</dbReference>
<sequence length="168" mass="18565">MSVERSLREAWGMWSIGRPDPQAVIRLACDGLVEGLDTPKLRELASLSIHNADRHEVRELLFFALSELGERPPDFETSGATLLALQFCCERYLNGELTPRELCSWAHQHVGHEGPAIAQQLVLLDDDMDRNDVTSGVRDFRIETDAAAAAFLDASHALAKSCHPPGHP</sequence>
<evidence type="ECO:0000313" key="1">
    <source>
        <dbReference type="EMBL" id="MFC5503187.1"/>
    </source>
</evidence>
<dbReference type="EMBL" id="JBHSMG010000003">
    <property type="protein sequence ID" value="MFC5503187.1"/>
    <property type="molecule type" value="Genomic_DNA"/>
</dbReference>
<keyword evidence="2" id="KW-1185">Reference proteome</keyword>
<reference evidence="2" key="1">
    <citation type="journal article" date="2019" name="Int. J. Syst. Evol. Microbiol.">
        <title>The Global Catalogue of Microorganisms (GCM) 10K type strain sequencing project: providing services to taxonomists for standard genome sequencing and annotation.</title>
        <authorList>
            <consortium name="The Broad Institute Genomics Platform"/>
            <consortium name="The Broad Institute Genome Sequencing Center for Infectious Disease"/>
            <person name="Wu L."/>
            <person name="Ma J."/>
        </authorList>
    </citation>
    <scope>NUCLEOTIDE SEQUENCE [LARGE SCALE GENOMIC DNA]</scope>
    <source>
        <strain evidence="2">CGMCC 4.6997</strain>
    </source>
</reference>
<gene>
    <name evidence="1" type="ORF">ACFPJ4_13135</name>
</gene>
<comment type="caution">
    <text evidence="1">The sequence shown here is derived from an EMBL/GenBank/DDBJ whole genome shotgun (WGS) entry which is preliminary data.</text>
</comment>
<dbReference type="Proteomes" id="UP001596039">
    <property type="component" value="Unassembled WGS sequence"/>
</dbReference>